<dbReference type="Pfam" id="PF00990">
    <property type="entry name" value="GGDEF"/>
    <property type="match status" value="1"/>
</dbReference>
<feature type="transmembrane region" description="Helical" evidence="2">
    <location>
        <begin position="12"/>
        <end position="31"/>
    </location>
</feature>
<keyword evidence="1" id="KW-0175">Coiled coil</keyword>
<dbReference type="CDD" id="cd01949">
    <property type="entry name" value="GGDEF"/>
    <property type="match status" value="1"/>
</dbReference>
<keyword evidence="6" id="KW-1185">Reference proteome</keyword>
<feature type="domain" description="GGDEF" evidence="4">
    <location>
        <begin position="307"/>
        <end position="435"/>
    </location>
</feature>
<dbReference type="InterPro" id="IPR000160">
    <property type="entry name" value="GGDEF_dom"/>
</dbReference>
<dbReference type="PROSITE" id="PS50883">
    <property type="entry name" value="EAL"/>
    <property type="match status" value="1"/>
</dbReference>
<evidence type="ECO:0000256" key="2">
    <source>
        <dbReference type="SAM" id="Phobius"/>
    </source>
</evidence>
<proteinExistence type="predicted"/>
<sequence length="684" mass="79974">MTKNSKIKISIFLLFSIVAISFLIFFQNYTYNFFDKKNRAFFYYNELRDKELQLNYNILKASFFLYEDYDEIAKLQKEMDNILKKFQTMLQKEDEDIADLLQTYKLQIEHKNDLIERFKTLNAAIKNSTMYLATLLQKIPAKISSHNRNTIISIIADIFLIKNSLDEDFLHGIAEKLEKLQAQQVAKTKFFTVFHAHIKIFLQNFSKYKHILLEILDNTPQKTLEKIKNHLEEKYFNEAQKLNSIFFAIIAFYIIALIFILLLLYKLEKDNRALKQLQKSLEDQTLHDDLTKLYNRKAFKKDVRKIKQPFFALVNINSFKHYNDFYGNATGDHILREVAKILKKITPHHYNAKFYRIGGDDFGILIDEKIPIDDANLAKTIIEYFDKHKITFKSVEIYLAVSIGITRKRPLIETADMALKYVKQHSSLHYCIYDDSLGFFQRIKENLKKSKILKEAIDKDLIIPFFQPIIDNKTGKIVKYEALARLKNDKGFYESIFPYLEIAKEAKLYEYITHSIIEKSFAEAAKQHKSISVNISMKDIENPDMLKFFGKMFAKYPDIAKYITFEILESETLKDYEAVKNFFSIIRSQGSQVAIDDFGSGYSNFSHIFNLEIDYIKIDGSLIQNLDKDESARQIVAAIVFLAKKAKIATIAEFVHSKEIFEAVKKLGIDYSQGYYIAEPSSTF</sequence>
<evidence type="ECO:0000313" key="5">
    <source>
        <dbReference type="EMBL" id="SMC08490.1"/>
    </source>
</evidence>
<organism evidence="5 6">
    <name type="scientific">Nitratiruptor tergarcus DSM 16512</name>
    <dbReference type="NCBI Taxonomy" id="1069081"/>
    <lineage>
        <taxon>Bacteria</taxon>
        <taxon>Pseudomonadati</taxon>
        <taxon>Campylobacterota</taxon>
        <taxon>Epsilonproteobacteria</taxon>
        <taxon>Nautiliales</taxon>
        <taxon>Nitratiruptoraceae</taxon>
        <taxon>Nitratiruptor</taxon>
    </lineage>
</organism>
<dbReference type="STRING" id="1069081.SAMN05660197_0242"/>
<keyword evidence="2" id="KW-0472">Membrane</keyword>
<dbReference type="SMART" id="SM00052">
    <property type="entry name" value="EAL"/>
    <property type="match status" value="1"/>
</dbReference>
<dbReference type="EMBL" id="FWWZ01000001">
    <property type="protein sequence ID" value="SMC08490.1"/>
    <property type="molecule type" value="Genomic_DNA"/>
</dbReference>
<dbReference type="InterPro" id="IPR035919">
    <property type="entry name" value="EAL_sf"/>
</dbReference>
<accession>A0A1W1WR52</accession>
<dbReference type="PANTHER" id="PTHR33121:SF71">
    <property type="entry name" value="OXYGEN SENSOR PROTEIN DOSP"/>
    <property type="match status" value="1"/>
</dbReference>
<dbReference type="CDD" id="cd01948">
    <property type="entry name" value="EAL"/>
    <property type="match status" value="1"/>
</dbReference>
<feature type="coiled-coil region" evidence="1">
    <location>
        <begin position="72"/>
        <end position="103"/>
    </location>
</feature>
<feature type="domain" description="EAL" evidence="3">
    <location>
        <begin position="446"/>
        <end position="684"/>
    </location>
</feature>
<protein>
    <submittedName>
        <fullName evidence="5">Diguanylate cyclase (GGDEF) domain-containing protein</fullName>
    </submittedName>
</protein>
<feature type="transmembrane region" description="Helical" evidence="2">
    <location>
        <begin position="245"/>
        <end position="265"/>
    </location>
</feature>
<dbReference type="SMART" id="SM00267">
    <property type="entry name" value="GGDEF"/>
    <property type="match status" value="1"/>
</dbReference>
<dbReference type="AlphaFoldDB" id="A0A1W1WR52"/>
<keyword evidence="2" id="KW-1133">Transmembrane helix</keyword>
<evidence type="ECO:0000259" key="4">
    <source>
        <dbReference type="PROSITE" id="PS50887"/>
    </source>
</evidence>
<dbReference type="RefSeq" id="WP_084274768.1">
    <property type="nucleotide sequence ID" value="NZ_AP026671.1"/>
</dbReference>
<dbReference type="Pfam" id="PF00563">
    <property type="entry name" value="EAL"/>
    <property type="match status" value="1"/>
</dbReference>
<reference evidence="6" key="1">
    <citation type="submission" date="2017-04" db="EMBL/GenBank/DDBJ databases">
        <authorList>
            <person name="Varghese N."/>
            <person name="Submissions S."/>
        </authorList>
    </citation>
    <scope>NUCLEOTIDE SEQUENCE [LARGE SCALE GENOMIC DNA]</scope>
    <source>
        <strain evidence="6">DSM 16512</strain>
    </source>
</reference>
<dbReference type="NCBIfam" id="TIGR00254">
    <property type="entry name" value="GGDEF"/>
    <property type="match status" value="1"/>
</dbReference>
<dbReference type="InterPro" id="IPR029787">
    <property type="entry name" value="Nucleotide_cyclase"/>
</dbReference>
<dbReference type="Proteomes" id="UP000192602">
    <property type="component" value="Unassembled WGS sequence"/>
</dbReference>
<dbReference type="PANTHER" id="PTHR33121">
    <property type="entry name" value="CYCLIC DI-GMP PHOSPHODIESTERASE PDEF"/>
    <property type="match status" value="1"/>
</dbReference>
<dbReference type="Gene3D" id="3.20.20.450">
    <property type="entry name" value="EAL domain"/>
    <property type="match status" value="1"/>
</dbReference>
<evidence type="ECO:0000259" key="3">
    <source>
        <dbReference type="PROSITE" id="PS50883"/>
    </source>
</evidence>
<dbReference type="PROSITE" id="PS50887">
    <property type="entry name" value="GGDEF"/>
    <property type="match status" value="1"/>
</dbReference>
<gene>
    <name evidence="5" type="ORF">SAMN05660197_0242</name>
</gene>
<dbReference type="Gene3D" id="3.30.70.270">
    <property type="match status" value="1"/>
</dbReference>
<dbReference type="InterPro" id="IPR050706">
    <property type="entry name" value="Cyclic-di-GMP_PDE-like"/>
</dbReference>
<dbReference type="InterPro" id="IPR045812">
    <property type="entry name" value="DAHL"/>
</dbReference>
<dbReference type="Pfam" id="PF19443">
    <property type="entry name" value="DAHL"/>
    <property type="match status" value="1"/>
</dbReference>
<evidence type="ECO:0000256" key="1">
    <source>
        <dbReference type="SAM" id="Coils"/>
    </source>
</evidence>
<evidence type="ECO:0000313" key="6">
    <source>
        <dbReference type="Proteomes" id="UP000192602"/>
    </source>
</evidence>
<dbReference type="OrthoDB" id="9790732at2"/>
<dbReference type="SUPFAM" id="SSF55073">
    <property type="entry name" value="Nucleotide cyclase"/>
    <property type="match status" value="1"/>
</dbReference>
<dbReference type="InterPro" id="IPR043128">
    <property type="entry name" value="Rev_trsase/Diguanyl_cyclase"/>
</dbReference>
<keyword evidence="2" id="KW-0812">Transmembrane</keyword>
<dbReference type="InterPro" id="IPR001633">
    <property type="entry name" value="EAL_dom"/>
</dbReference>
<name>A0A1W1WR52_9BACT</name>
<dbReference type="GO" id="GO:0071111">
    <property type="term" value="F:cyclic-guanylate-specific phosphodiesterase activity"/>
    <property type="evidence" value="ECO:0007669"/>
    <property type="project" value="InterPro"/>
</dbReference>
<dbReference type="SUPFAM" id="SSF141868">
    <property type="entry name" value="EAL domain-like"/>
    <property type="match status" value="1"/>
</dbReference>